<dbReference type="SUPFAM" id="SSF100895">
    <property type="entry name" value="Kazal-type serine protease inhibitors"/>
    <property type="match status" value="1"/>
</dbReference>
<sequence>MCKSLTISLFLAAFLICNISANSVPSDADDCPLICPALYSPVCGYNGKLYKEFSNSCELKSSNCRLERSAVQPYAQTDIAWCTSDLVENLLEKLGNLDINKPECFKPCPMIYQPVCVSNGKLRATVAHPCAMDLYNCAMGSDCKY</sequence>
<dbReference type="OrthoDB" id="88467at2759"/>
<feature type="domain" description="Kazal-like" evidence="2">
    <location>
        <begin position="25"/>
        <end position="69"/>
    </location>
</feature>
<dbReference type="Pfam" id="PF07648">
    <property type="entry name" value="Kazal_2"/>
    <property type="match status" value="2"/>
</dbReference>
<keyword evidence="1" id="KW-0732">Signal</keyword>
<evidence type="ECO:0000259" key="2">
    <source>
        <dbReference type="PROSITE" id="PS51465"/>
    </source>
</evidence>
<dbReference type="InterPro" id="IPR036058">
    <property type="entry name" value="Kazal_dom_sf"/>
</dbReference>
<dbReference type="PROSITE" id="PS51465">
    <property type="entry name" value="KAZAL_2"/>
    <property type="match status" value="1"/>
</dbReference>
<protein>
    <submittedName>
        <fullName evidence="3">Enhancer of split region protein HLHm1</fullName>
    </submittedName>
</protein>
<feature type="signal peptide" evidence="1">
    <location>
        <begin position="1"/>
        <end position="21"/>
    </location>
</feature>
<dbReference type="AlphaFoldDB" id="G9I1L5"/>
<accession>G9I1L5</accession>
<reference evidence="3" key="1">
    <citation type="journal article" date="2011" name="BMC Evol. Biol.">
        <title>The Enhancer of split complex arose prior to the diversification of schizophoran flies and is strongly conserved between Drosophila and stalk-eyed flies (Diopsidae).</title>
        <authorList>
            <person name="Baker R.H."/>
            <person name="Kuehl J.V."/>
            <person name="Wilkinson G.S."/>
        </authorList>
    </citation>
    <scope>NUCLEOTIDE SEQUENCE</scope>
</reference>
<dbReference type="InterPro" id="IPR002350">
    <property type="entry name" value="Kazal_dom"/>
</dbReference>
<dbReference type="CDD" id="cd00104">
    <property type="entry name" value="KAZAL_FS"/>
    <property type="match status" value="1"/>
</dbReference>
<dbReference type="Gene3D" id="3.30.60.30">
    <property type="match status" value="2"/>
</dbReference>
<feature type="chain" id="PRO_5003522417" evidence="1">
    <location>
        <begin position="22"/>
        <end position="145"/>
    </location>
</feature>
<evidence type="ECO:0000256" key="1">
    <source>
        <dbReference type="SAM" id="SignalP"/>
    </source>
</evidence>
<evidence type="ECO:0000313" key="3">
    <source>
        <dbReference type="EMBL" id="AEV91202.1"/>
    </source>
</evidence>
<proteinExistence type="predicted"/>
<dbReference type="EMBL" id="JN546230">
    <property type="protein sequence ID" value="AEV91202.1"/>
    <property type="molecule type" value="Genomic_DNA"/>
</dbReference>
<organism evidence="3">
    <name type="scientific">Teleopsis dalmanni</name>
    <name type="common">Malaysian stalk-eyed fly</name>
    <name type="synonym">Cyrtodiopsis dalmanni</name>
    <dbReference type="NCBI Taxonomy" id="139649"/>
    <lineage>
        <taxon>Eukaryota</taxon>
        <taxon>Metazoa</taxon>
        <taxon>Ecdysozoa</taxon>
        <taxon>Arthropoda</taxon>
        <taxon>Hexapoda</taxon>
        <taxon>Insecta</taxon>
        <taxon>Pterygota</taxon>
        <taxon>Neoptera</taxon>
        <taxon>Endopterygota</taxon>
        <taxon>Diptera</taxon>
        <taxon>Brachycera</taxon>
        <taxon>Muscomorpha</taxon>
        <taxon>Diopsoidea</taxon>
        <taxon>Diopsidae</taxon>
        <taxon>Teleopsis</taxon>
    </lineage>
</organism>
<name>G9I1L5_TELDL</name>